<organism evidence="3 4">
    <name type="scientific">Actinoplanes lutulentus</name>
    <dbReference type="NCBI Taxonomy" id="1287878"/>
    <lineage>
        <taxon>Bacteria</taxon>
        <taxon>Bacillati</taxon>
        <taxon>Actinomycetota</taxon>
        <taxon>Actinomycetes</taxon>
        <taxon>Micromonosporales</taxon>
        <taxon>Micromonosporaceae</taxon>
        <taxon>Actinoplanes</taxon>
    </lineage>
</organism>
<proteinExistence type="inferred from homology"/>
<dbReference type="Pfam" id="PF00795">
    <property type="entry name" value="CN_hydrolase"/>
    <property type="match status" value="1"/>
</dbReference>
<evidence type="ECO:0000256" key="1">
    <source>
        <dbReference type="ARBA" id="ARBA00010613"/>
    </source>
</evidence>
<comment type="caution">
    <text evidence="3">The sequence shown here is derived from an EMBL/GenBank/DDBJ whole genome shotgun (WGS) entry which is preliminary data.</text>
</comment>
<dbReference type="CDD" id="cd07197">
    <property type="entry name" value="nitrilase"/>
    <property type="match status" value="1"/>
</dbReference>
<feature type="domain" description="CN hydrolase" evidence="2">
    <location>
        <begin position="4"/>
        <end position="242"/>
    </location>
</feature>
<dbReference type="Proteomes" id="UP000249341">
    <property type="component" value="Unassembled WGS sequence"/>
</dbReference>
<dbReference type="PANTHER" id="PTHR23088:SF27">
    <property type="entry name" value="DEAMINATED GLUTATHIONE AMIDASE"/>
    <property type="match status" value="1"/>
</dbReference>
<dbReference type="AlphaFoldDB" id="A0A327Z5R4"/>
<evidence type="ECO:0000313" key="4">
    <source>
        <dbReference type="Proteomes" id="UP000249341"/>
    </source>
</evidence>
<dbReference type="SUPFAM" id="SSF56317">
    <property type="entry name" value="Carbon-nitrogen hydrolase"/>
    <property type="match status" value="1"/>
</dbReference>
<evidence type="ECO:0000313" key="3">
    <source>
        <dbReference type="EMBL" id="RAK30498.1"/>
    </source>
</evidence>
<dbReference type="InterPro" id="IPR036526">
    <property type="entry name" value="C-N_Hydrolase_sf"/>
</dbReference>
<dbReference type="PROSITE" id="PS50263">
    <property type="entry name" value="CN_HYDROLASE"/>
    <property type="match status" value="1"/>
</dbReference>
<keyword evidence="4" id="KW-1185">Reference proteome</keyword>
<sequence>MTTLRVAACQTPEILGDPEAALTYIEDFARRTDADLLLFPECFLQGYLVDPAHVIHHAINLESARFATIRKRLEPIGPTLVFGMIEEDAGDYFNSVVVVTRGRLEGRYRKTCLMPGESVFTPGTEYPTFKINGIRYGISICSDTQHPEPAAHVAAQGARMLLVSAQNMMRRPTAERWKDEHHRMRIERARETGMWLVSSDVTGTRGEDRIGYGPTSVISPTGVVVTQVPLLTTGTAIAELFGDDEAQGFR</sequence>
<gene>
    <name evidence="3" type="ORF">B0I29_116157</name>
</gene>
<accession>A0A327Z5R4</accession>
<dbReference type="InterPro" id="IPR003010">
    <property type="entry name" value="C-N_Hydrolase"/>
</dbReference>
<dbReference type="GO" id="GO:0016787">
    <property type="term" value="F:hydrolase activity"/>
    <property type="evidence" value="ECO:0007669"/>
    <property type="project" value="UniProtKB-KW"/>
</dbReference>
<dbReference type="EMBL" id="QLMJ01000016">
    <property type="protein sequence ID" value="RAK30498.1"/>
    <property type="molecule type" value="Genomic_DNA"/>
</dbReference>
<dbReference type="OrthoDB" id="4008466at2"/>
<reference evidence="3 4" key="1">
    <citation type="submission" date="2018-06" db="EMBL/GenBank/DDBJ databases">
        <title>Genomic Encyclopedia of Type Strains, Phase III (KMG-III): the genomes of soil and plant-associated and newly described type strains.</title>
        <authorList>
            <person name="Whitman W."/>
        </authorList>
    </citation>
    <scope>NUCLEOTIDE SEQUENCE [LARGE SCALE GENOMIC DNA]</scope>
    <source>
        <strain evidence="3 4">CGMCC 4.7090</strain>
    </source>
</reference>
<protein>
    <submittedName>
        <fullName evidence="3">Putative amidohydrolase</fullName>
    </submittedName>
</protein>
<dbReference type="PANTHER" id="PTHR23088">
    <property type="entry name" value="NITRILASE-RELATED"/>
    <property type="match status" value="1"/>
</dbReference>
<name>A0A327Z5R4_9ACTN</name>
<keyword evidence="3" id="KW-0378">Hydrolase</keyword>
<comment type="similarity">
    <text evidence="1">Belongs to the carbon-nitrogen hydrolase superfamily. NIT1/NIT2 family.</text>
</comment>
<dbReference type="Gene3D" id="3.60.110.10">
    <property type="entry name" value="Carbon-nitrogen hydrolase"/>
    <property type="match status" value="1"/>
</dbReference>
<evidence type="ECO:0000259" key="2">
    <source>
        <dbReference type="PROSITE" id="PS50263"/>
    </source>
</evidence>
<dbReference type="RefSeq" id="WP_111652551.1">
    <property type="nucleotide sequence ID" value="NZ_JACHWI010000007.1"/>
</dbReference>